<dbReference type="STRING" id="1123037.GCA_000425305_01412"/>
<dbReference type="AlphaFoldDB" id="A0A5C7BD05"/>
<dbReference type="EMBL" id="VOSB01000004">
    <property type="protein sequence ID" value="TXE19359.1"/>
    <property type="molecule type" value="Genomic_DNA"/>
</dbReference>
<comment type="caution">
    <text evidence="1">The sequence shown here is derived from an EMBL/GenBank/DDBJ whole genome shotgun (WGS) entry which is preliminary data.</text>
</comment>
<dbReference type="CDD" id="cd00761">
    <property type="entry name" value="Glyco_tranf_GTA_type"/>
    <property type="match status" value="1"/>
</dbReference>
<keyword evidence="2" id="KW-1185">Reference proteome</keyword>
<protein>
    <submittedName>
        <fullName evidence="1">Glycosyltransferase family 2 protein</fullName>
    </submittedName>
</protein>
<evidence type="ECO:0000313" key="1">
    <source>
        <dbReference type="EMBL" id="TXE19359.1"/>
    </source>
</evidence>
<dbReference type="Proteomes" id="UP000321938">
    <property type="component" value="Unassembled WGS sequence"/>
</dbReference>
<accession>A0A5C7BD05</accession>
<dbReference type="GO" id="GO:0016740">
    <property type="term" value="F:transferase activity"/>
    <property type="evidence" value="ECO:0007669"/>
    <property type="project" value="UniProtKB-KW"/>
</dbReference>
<proteinExistence type="predicted"/>
<reference evidence="1 2" key="1">
    <citation type="submission" date="2019-08" db="EMBL/GenBank/DDBJ databases">
        <title>Genome of Psychroserpens burtonensis ACAM 167.</title>
        <authorList>
            <person name="Bowman J.P."/>
        </authorList>
    </citation>
    <scope>NUCLEOTIDE SEQUENCE [LARGE SCALE GENOMIC DNA]</scope>
    <source>
        <strain evidence="1 2">ACAM 167</strain>
    </source>
</reference>
<dbReference type="OrthoDB" id="1134820at2"/>
<sequence length="164" mass="19413">MKTGIIIIFHNYEKEININFFINYCNKAKNIEFCLVNNDSKDDTYSLLKEVKEQCDNVSIVNIRKFKSDMSAVRSGARYMFNQFKLNHLGYVNANLLNKQNQGLNFVIQTISEHQEAIARYDKEILEKHSRKKTLFQKLFSVVEYLTKIELEKQVDNLHYQSKF</sequence>
<name>A0A5C7BD05_9FLAO</name>
<evidence type="ECO:0000313" key="2">
    <source>
        <dbReference type="Proteomes" id="UP000321938"/>
    </source>
</evidence>
<dbReference type="RefSeq" id="WP_028871395.1">
    <property type="nucleotide sequence ID" value="NZ_VOSB01000004.1"/>
</dbReference>
<organism evidence="1 2">
    <name type="scientific">Psychroserpens burtonensis</name>
    <dbReference type="NCBI Taxonomy" id="49278"/>
    <lineage>
        <taxon>Bacteria</taxon>
        <taxon>Pseudomonadati</taxon>
        <taxon>Bacteroidota</taxon>
        <taxon>Flavobacteriia</taxon>
        <taxon>Flavobacteriales</taxon>
        <taxon>Flavobacteriaceae</taxon>
        <taxon>Psychroserpens</taxon>
    </lineage>
</organism>
<gene>
    <name evidence="1" type="ORF">ES692_03510</name>
</gene>
<keyword evidence="1" id="KW-0808">Transferase</keyword>